<organism evidence="3 4">
    <name type="scientific">Teladorsagia circumcincta</name>
    <name type="common">Brown stomach worm</name>
    <name type="synonym">Ostertagia circumcincta</name>
    <dbReference type="NCBI Taxonomy" id="45464"/>
    <lineage>
        <taxon>Eukaryota</taxon>
        <taxon>Metazoa</taxon>
        <taxon>Ecdysozoa</taxon>
        <taxon>Nematoda</taxon>
        <taxon>Chromadorea</taxon>
        <taxon>Rhabditida</taxon>
        <taxon>Rhabditina</taxon>
        <taxon>Rhabditomorpha</taxon>
        <taxon>Strongyloidea</taxon>
        <taxon>Trichostrongylidae</taxon>
        <taxon>Teladorsagia</taxon>
    </lineage>
</organism>
<name>A0A2G9TNB3_TELCI</name>
<protein>
    <submittedName>
        <fullName evidence="3">Translation initiation factor SUI1</fullName>
    </submittedName>
</protein>
<dbReference type="CDD" id="cd11607">
    <property type="entry name" value="DENR_C"/>
    <property type="match status" value="1"/>
</dbReference>
<dbReference type="GO" id="GO:0003743">
    <property type="term" value="F:translation initiation factor activity"/>
    <property type="evidence" value="ECO:0007669"/>
    <property type="project" value="UniProtKB-KW"/>
</dbReference>
<dbReference type="GO" id="GO:0001731">
    <property type="term" value="P:formation of translation preinitiation complex"/>
    <property type="evidence" value="ECO:0007669"/>
    <property type="project" value="TreeGrafter"/>
</dbReference>
<evidence type="ECO:0000256" key="1">
    <source>
        <dbReference type="ARBA" id="ARBA00007514"/>
    </source>
</evidence>
<dbReference type="GO" id="GO:0003729">
    <property type="term" value="F:mRNA binding"/>
    <property type="evidence" value="ECO:0007669"/>
    <property type="project" value="TreeGrafter"/>
</dbReference>
<dbReference type="AlphaFoldDB" id="A0A2G9TNB3"/>
<dbReference type="InterPro" id="IPR001950">
    <property type="entry name" value="SUI1"/>
</dbReference>
<dbReference type="Pfam" id="PF01253">
    <property type="entry name" value="SUI1"/>
    <property type="match status" value="1"/>
</dbReference>
<dbReference type="Proteomes" id="UP000230423">
    <property type="component" value="Unassembled WGS sequence"/>
</dbReference>
<dbReference type="Gene3D" id="3.30.780.10">
    <property type="entry name" value="SUI1-like domain"/>
    <property type="match status" value="1"/>
</dbReference>
<dbReference type="GO" id="GO:0002188">
    <property type="term" value="P:translation reinitiation"/>
    <property type="evidence" value="ECO:0007669"/>
    <property type="project" value="TreeGrafter"/>
</dbReference>
<gene>
    <name evidence="3" type="ORF">TELCIR_19047</name>
</gene>
<feature type="non-terminal residue" evidence="3">
    <location>
        <position position="1"/>
    </location>
</feature>
<proteinExistence type="inferred from homology"/>
<dbReference type="PROSITE" id="PS50296">
    <property type="entry name" value="SUI1"/>
    <property type="match status" value="1"/>
</dbReference>
<dbReference type="PANTHER" id="PTHR12789:SF0">
    <property type="entry name" value="DENSITY-REGULATED PROTEIN"/>
    <property type="match status" value="1"/>
</dbReference>
<evidence type="ECO:0000259" key="2">
    <source>
        <dbReference type="PROSITE" id="PS50296"/>
    </source>
</evidence>
<dbReference type="EMBL" id="KZ357713">
    <property type="protein sequence ID" value="PIO59489.1"/>
    <property type="molecule type" value="Genomic_DNA"/>
</dbReference>
<dbReference type="SUPFAM" id="SSF55159">
    <property type="entry name" value="eIF1-like"/>
    <property type="match status" value="1"/>
</dbReference>
<dbReference type="PANTHER" id="PTHR12789">
    <property type="entry name" value="DENSITY-REGULATED PROTEIN HOMOLOG"/>
    <property type="match status" value="1"/>
</dbReference>
<comment type="similarity">
    <text evidence="1">Belongs to the DENR family.</text>
</comment>
<dbReference type="InterPro" id="IPR036877">
    <property type="entry name" value="SUI1_dom_sf"/>
</dbReference>
<dbReference type="InterPro" id="IPR046447">
    <property type="entry name" value="DENR_C"/>
</dbReference>
<dbReference type="OrthoDB" id="277199at2759"/>
<feature type="domain" description="SUI1" evidence="2">
    <location>
        <begin position="5"/>
        <end position="49"/>
    </location>
</feature>
<reference evidence="3 4" key="1">
    <citation type="submission" date="2015-09" db="EMBL/GenBank/DDBJ databases">
        <title>Draft genome of the parasitic nematode Teladorsagia circumcincta isolate WARC Sus (inbred).</title>
        <authorList>
            <person name="Mitreva M."/>
        </authorList>
    </citation>
    <scope>NUCLEOTIDE SEQUENCE [LARGE SCALE GENOMIC DNA]</scope>
    <source>
        <strain evidence="3 4">S</strain>
    </source>
</reference>
<evidence type="ECO:0000313" key="4">
    <source>
        <dbReference type="Proteomes" id="UP000230423"/>
    </source>
</evidence>
<accession>A0A2G9TNB3</accession>
<evidence type="ECO:0000313" key="3">
    <source>
        <dbReference type="EMBL" id="PIO59489.1"/>
    </source>
</evidence>
<keyword evidence="3" id="KW-0396">Initiation factor</keyword>
<dbReference type="InterPro" id="IPR050318">
    <property type="entry name" value="DENR/SUI1_TIF"/>
</dbReference>
<keyword evidence="4" id="KW-1185">Reference proteome</keyword>
<sequence length="65" mass="7190">NPISEIDLKQASKLFAQKFACGSSVTGADEIVIQGDVKDDLLDMIPAKWPQVQEEMIDDLGDKKR</sequence>
<keyword evidence="3" id="KW-0648">Protein biosynthesis</keyword>